<dbReference type="EMBL" id="SPHZ02000007">
    <property type="protein sequence ID" value="KAF0905155.1"/>
    <property type="molecule type" value="Genomic_DNA"/>
</dbReference>
<evidence type="ECO:0000313" key="2">
    <source>
        <dbReference type="Proteomes" id="UP000479710"/>
    </source>
</evidence>
<proteinExistence type="predicted"/>
<dbReference type="Proteomes" id="UP000479710">
    <property type="component" value="Unassembled WGS sequence"/>
</dbReference>
<dbReference type="AlphaFoldDB" id="A0A6G1CX29"/>
<organism evidence="1 2">
    <name type="scientific">Oryza meyeriana var. granulata</name>
    <dbReference type="NCBI Taxonomy" id="110450"/>
    <lineage>
        <taxon>Eukaryota</taxon>
        <taxon>Viridiplantae</taxon>
        <taxon>Streptophyta</taxon>
        <taxon>Embryophyta</taxon>
        <taxon>Tracheophyta</taxon>
        <taxon>Spermatophyta</taxon>
        <taxon>Magnoliopsida</taxon>
        <taxon>Liliopsida</taxon>
        <taxon>Poales</taxon>
        <taxon>Poaceae</taxon>
        <taxon>BOP clade</taxon>
        <taxon>Oryzoideae</taxon>
        <taxon>Oryzeae</taxon>
        <taxon>Oryzinae</taxon>
        <taxon>Oryza</taxon>
        <taxon>Oryza meyeriana</taxon>
    </lineage>
</organism>
<gene>
    <name evidence="1" type="ORF">E2562_000951</name>
</gene>
<accession>A0A6G1CX29</accession>
<comment type="caution">
    <text evidence="1">The sequence shown here is derived from an EMBL/GenBank/DDBJ whole genome shotgun (WGS) entry which is preliminary data.</text>
</comment>
<sequence>MDLPELSFSWSVRDPSPCADAIDAVLSPHSAPVLHRLSISVETCVYERPVLHAARVDPWLRFAWRRLVGELSLHAIGLI</sequence>
<name>A0A6G1CX29_9ORYZ</name>
<reference evidence="1 2" key="1">
    <citation type="submission" date="2019-11" db="EMBL/GenBank/DDBJ databases">
        <title>Whole genome sequence of Oryza granulata.</title>
        <authorList>
            <person name="Li W."/>
        </authorList>
    </citation>
    <scope>NUCLEOTIDE SEQUENCE [LARGE SCALE GENOMIC DNA]</scope>
    <source>
        <strain evidence="2">cv. Menghai</strain>
        <tissue evidence="1">Leaf</tissue>
    </source>
</reference>
<protein>
    <submittedName>
        <fullName evidence="1">Uncharacterized protein</fullName>
    </submittedName>
</protein>
<evidence type="ECO:0000313" key="1">
    <source>
        <dbReference type="EMBL" id="KAF0905155.1"/>
    </source>
</evidence>
<keyword evidence="2" id="KW-1185">Reference proteome</keyword>